<dbReference type="Proteomes" id="UP001152531">
    <property type="component" value="Unassembled WGS sequence"/>
</dbReference>
<reference evidence="1" key="1">
    <citation type="submission" date="2022-06" db="EMBL/GenBank/DDBJ databases">
        <authorList>
            <person name="Legras J.-L."/>
            <person name="Devillers H."/>
            <person name="Grondin C."/>
        </authorList>
    </citation>
    <scope>NUCLEOTIDE SEQUENCE</scope>
    <source>
        <strain evidence="1">CLIB 1444</strain>
    </source>
</reference>
<organism evidence="1 2">
    <name type="scientific">[Candida] jaroonii</name>
    <dbReference type="NCBI Taxonomy" id="467808"/>
    <lineage>
        <taxon>Eukaryota</taxon>
        <taxon>Fungi</taxon>
        <taxon>Dikarya</taxon>
        <taxon>Ascomycota</taxon>
        <taxon>Saccharomycotina</taxon>
        <taxon>Pichiomycetes</taxon>
        <taxon>Debaryomycetaceae</taxon>
        <taxon>Yamadazyma</taxon>
    </lineage>
</organism>
<comment type="caution">
    <text evidence="1">The sequence shown here is derived from an EMBL/GenBank/DDBJ whole genome shotgun (WGS) entry which is preliminary data.</text>
</comment>
<accession>A0ACA9YAS2</accession>
<evidence type="ECO:0000313" key="1">
    <source>
        <dbReference type="EMBL" id="CAH6722070.1"/>
    </source>
</evidence>
<keyword evidence="2" id="KW-1185">Reference proteome</keyword>
<proteinExistence type="predicted"/>
<gene>
    <name evidence="1" type="ORF">CLIB1444_08S01200</name>
</gene>
<name>A0ACA9YAS2_9ASCO</name>
<sequence length="486" mass="56981">MTLVRSCVKQGKFPIRLSRINYTTKSKNDTDTTNVKKSTGRFHNRLDKFYQKFEYKNLNPFDTHIENVPNLREFTSNANHKVNLKIFNQLKPVTPNDSFVSCTIFDTKGNNIGISKKFPKMQFLREHNLYPRDLRKVDTSAIDVAPQIMTRPPTTILINLLHIKALIKPDKVMIFDTSTPEVATKLGLFIYDLESKLKINNNVPFEFKVIESILINIMGYLEAELKTHIENCGSILSDLENQVDRKKLQDLLIKSKALQTYYQKVLLIKDVLDDLLDNDEDMSDMYLTSKPKLDKLNQPDLVDLENILEAYYSQCDEFVQHSGSLVNDIKSTEDIVNIILDANRNELMLFELKVSIYTLGITVATLIPAFYGMNLKNFIEDSNVGFGLIVLFSVVQGILLTKFNMTTLKKVQTLTMGGRDNRQILAKSMALRAKERRLRFWHWHKWHWHRLYWHKYWWHWKGNKYHHPTVRERSTMWKMLNDNRRK</sequence>
<protein>
    <submittedName>
        <fullName evidence="1">Mitochondrial inner membrane magnesium transporter Mrs2p</fullName>
    </submittedName>
</protein>
<evidence type="ECO:0000313" key="2">
    <source>
        <dbReference type="Proteomes" id="UP001152531"/>
    </source>
</evidence>
<dbReference type="EMBL" id="CALSDN010000008">
    <property type="protein sequence ID" value="CAH6722070.1"/>
    <property type="molecule type" value="Genomic_DNA"/>
</dbReference>